<name>A0A5Q2N583_9FIRM</name>
<protein>
    <submittedName>
        <fullName evidence="1">Endonuclease MutS2</fullName>
    </submittedName>
</protein>
<evidence type="ECO:0000313" key="2">
    <source>
        <dbReference type="Proteomes" id="UP000366051"/>
    </source>
</evidence>
<keyword evidence="2" id="KW-1185">Reference proteome</keyword>
<dbReference type="KEGG" id="hcv:FTV88_2697"/>
<gene>
    <name evidence="1" type="ORF">FTV88_2697</name>
</gene>
<keyword evidence="1" id="KW-0378">Hydrolase</keyword>
<reference evidence="2" key="1">
    <citation type="submission" date="2019-11" db="EMBL/GenBank/DDBJ databases">
        <title>Genome sequence of Heliorestis convoluta strain HH, an alkaliphilic and minimalistic phototrophic bacterium from a soda lake in Egypt.</title>
        <authorList>
            <person name="Dewey E.D."/>
            <person name="Stokes L.M."/>
            <person name="Burchell B.M."/>
            <person name="Shaffer K.N."/>
            <person name="Huntington A.M."/>
            <person name="Baker J.M."/>
            <person name="Nadendla S."/>
            <person name="Giglio M.G."/>
            <person name="Touchman J.W."/>
            <person name="Blankenship R.E."/>
            <person name="Madigan M.T."/>
            <person name="Sattley W.M."/>
        </authorList>
    </citation>
    <scope>NUCLEOTIDE SEQUENCE [LARGE SCALE GENOMIC DNA]</scope>
    <source>
        <strain evidence="2">HH</strain>
    </source>
</reference>
<keyword evidence="1" id="KW-0255">Endonuclease</keyword>
<dbReference type="GO" id="GO:0004519">
    <property type="term" value="F:endonuclease activity"/>
    <property type="evidence" value="ECO:0007669"/>
    <property type="project" value="UniProtKB-KW"/>
</dbReference>
<dbReference type="Proteomes" id="UP000366051">
    <property type="component" value="Chromosome"/>
</dbReference>
<organism evidence="1 2">
    <name type="scientific">Heliorestis convoluta</name>
    <dbReference type="NCBI Taxonomy" id="356322"/>
    <lineage>
        <taxon>Bacteria</taxon>
        <taxon>Bacillati</taxon>
        <taxon>Bacillota</taxon>
        <taxon>Clostridia</taxon>
        <taxon>Eubacteriales</taxon>
        <taxon>Heliobacteriaceae</taxon>
        <taxon>Heliorestis</taxon>
    </lineage>
</organism>
<evidence type="ECO:0000313" key="1">
    <source>
        <dbReference type="EMBL" id="QGG48786.1"/>
    </source>
</evidence>
<dbReference type="AlphaFoldDB" id="A0A5Q2N583"/>
<dbReference type="EMBL" id="CP045875">
    <property type="protein sequence ID" value="QGG48786.1"/>
    <property type="molecule type" value="Genomic_DNA"/>
</dbReference>
<proteinExistence type="predicted"/>
<accession>A0A5Q2N583</accession>
<sequence length="106" mass="12028">MKEPILQKLEFHKIVEKLVNLCTSSIGKDEARSLQPSTKRWYIEESLAETTEAKETIRLRPNVPLAGIKDIRGPLKKAEVGGMLEPDELLAIASTFEPQEKCELFY</sequence>
<keyword evidence="1" id="KW-0540">Nuclease</keyword>